<keyword evidence="4 11" id="KW-0560">Oxidoreductase</keyword>
<dbReference type="EMBL" id="VDGI01000016">
    <property type="protein sequence ID" value="TQR19130.1"/>
    <property type="molecule type" value="Genomic_DNA"/>
</dbReference>
<evidence type="ECO:0000256" key="2">
    <source>
        <dbReference type="ARBA" id="ARBA00022630"/>
    </source>
</evidence>
<dbReference type="Gene3D" id="3.50.50.60">
    <property type="entry name" value="FAD/NAD(P)-binding domain"/>
    <property type="match status" value="2"/>
</dbReference>
<dbReference type="SUPFAM" id="SSF51905">
    <property type="entry name" value="FAD/NAD(P)-binding domain"/>
    <property type="match status" value="1"/>
</dbReference>
<evidence type="ECO:0000256" key="11">
    <source>
        <dbReference type="RuleBase" id="RU003691"/>
    </source>
</evidence>
<dbReference type="SUPFAM" id="SSF55424">
    <property type="entry name" value="FAD/NAD-linked reductases, dimerisation (C-terminal) domain"/>
    <property type="match status" value="1"/>
</dbReference>
<evidence type="ECO:0000259" key="12">
    <source>
        <dbReference type="Pfam" id="PF02852"/>
    </source>
</evidence>
<feature type="binding site" evidence="9">
    <location>
        <begin position="184"/>
        <end position="191"/>
    </location>
    <ligand>
        <name>NAD(+)</name>
        <dbReference type="ChEBI" id="CHEBI:57540"/>
    </ligand>
</feature>
<keyword evidence="9" id="KW-0547">Nucleotide-binding</keyword>
<dbReference type="AlphaFoldDB" id="A0A544TNU7"/>
<keyword evidence="2 11" id="KW-0285">Flavoprotein</keyword>
<keyword evidence="3 9" id="KW-0274">FAD</keyword>
<feature type="domain" description="Pyridine nucleotide-disulphide oxidoreductase dimerisation" evidence="12">
    <location>
        <begin position="349"/>
        <end position="455"/>
    </location>
</feature>
<comment type="similarity">
    <text evidence="1 11">Belongs to the class-I pyridine nucleotide-disulfide oxidoreductase family.</text>
</comment>
<feature type="binding site" evidence="9">
    <location>
        <begin position="147"/>
        <end position="149"/>
    </location>
    <ligand>
        <name>FAD</name>
        <dbReference type="ChEBI" id="CHEBI:57692"/>
    </ligand>
</feature>
<sequence>MVVGEISQERNLIIIGGGPGGYSAAIRAAQLGLTVTLIEQADMGGGCLNNGCIPSKVFAHAAAKLSETAHLNSLGIGSSEMIFDFQKLSSYKTNIINQLRSGVESLCKENKIEIIRGKATFLSVDKIGVENGHQFDIYTFEQLIIATGSNPITPDVRKEKDPRFLLSHEIYKMDKIPEHLIVRGQDYIALEIASSFAVLGAHVSVVIDGKIGLPFDESLNKELTRLFKKRKIKMYKEVDFIAKHETEEDITITFISDRNEVETISGSHLFVSEKRKPNLEELGIIRFGIELTEEGFIKIDKDMQSSIPSIYAIGDITGGPMLAGKAIKQGKAAAASIVGTQTEVDLTFMPVVAHTIPPVVSVGLTEQNARDIGLDIRVSQFALGGNGYATITGKKDGFIKVISDSTTEIIQGIHMIGEGAVEMSGSFVQLLEMAAKEEDIIFPHYAHPGYNEGLLEVVEGLVGQAIHTSPMKKKDLTKIS</sequence>
<dbReference type="PIRSF" id="PIRSF000350">
    <property type="entry name" value="Mercury_reductase_MerA"/>
    <property type="match status" value="1"/>
</dbReference>
<feature type="active site" description="Proton acceptor" evidence="8">
    <location>
        <position position="447"/>
    </location>
</feature>
<evidence type="ECO:0000256" key="7">
    <source>
        <dbReference type="ARBA" id="ARBA00023284"/>
    </source>
</evidence>
<organism evidence="14 15">
    <name type="scientific">Psychrobacillus vulpis</name>
    <dbReference type="NCBI Taxonomy" id="2325572"/>
    <lineage>
        <taxon>Bacteria</taxon>
        <taxon>Bacillati</taxon>
        <taxon>Bacillota</taxon>
        <taxon>Bacilli</taxon>
        <taxon>Bacillales</taxon>
        <taxon>Bacillaceae</taxon>
        <taxon>Psychrobacillus</taxon>
    </lineage>
</organism>
<proteinExistence type="inferred from homology"/>
<feature type="binding site" evidence="9">
    <location>
        <position position="315"/>
    </location>
    <ligand>
        <name>FAD</name>
        <dbReference type="ChEBI" id="CHEBI:57692"/>
    </ligand>
</feature>
<dbReference type="PANTHER" id="PTHR22912">
    <property type="entry name" value="DISULFIDE OXIDOREDUCTASE"/>
    <property type="match status" value="1"/>
</dbReference>
<reference evidence="14 15" key="1">
    <citation type="submission" date="2019-06" db="EMBL/GenBank/DDBJ databases">
        <title>Psychrobacillus vulpis sp. nov., a new species isolated from feces of a red fox that inhabits in The Tablas de Daimiel Natural Park, Albacete, Spain.</title>
        <authorList>
            <person name="Rodriguez M."/>
            <person name="Reina J.C."/>
            <person name="Bejar V."/>
            <person name="Llamas I."/>
        </authorList>
    </citation>
    <scope>NUCLEOTIDE SEQUENCE [LARGE SCALE GENOMIC DNA]</scope>
    <source>
        <strain evidence="14 15">Z8</strain>
    </source>
</reference>
<evidence type="ECO:0000256" key="1">
    <source>
        <dbReference type="ARBA" id="ARBA00007532"/>
    </source>
</evidence>
<dbReference type="Gene3D" id="3.30.390.30">
    <property type="match status" value="1"/>
</dbReference>
<dbReference type="Pfam" id="PF07992">
    <property type="entry name" value="Pyr_redox_2"/>
    <property type="match status" value="1"/>
</dbReference>
<evidence type="ECO:0000256" key="5">
    <source>
        <dbReference type="ARBA" id="ARBA00023027"/>
    </source>
</evidence>
<evidence type="ECO:0000256" key="3">
    <source>
        <dbReference type="ARBA" id="ARBA00022827"/>
    </source>
</evidence>
<dbReference type="EC" id="1.8.1.4" evidence="14"/>
<dbReference type="Proteomes" id="UP000316626">
    <property type="component" value="Unassembled WGS sequence"/>
</dbReference>
<dbReference type="PANTHER" id="PTHR22912:SF151">
    <property type="entry name" value="DIHYDROLIPOYL DEHYDROGENASE, MITOCHONDRIAL"/>
    <property type="match status" value="1"/>
</dbReference>
<feature type="domain" description="FAD/NAD(P)-binding" evidence="13">
    <location>
        <begin position="11"/>
        <end position="330"/>
    </location>
</feature>
<dbReference type="PRINTS" id="PR00368">
    <property type="entry name" value="FADPNR"/>
</dbReference>
<evidence type="ECO:0000256" key="9">
    <source>
        <dbReference type="PIRSR" id="PIRSR000350-3"/>
    </source>
</evidence>
<dbReference type="InterPro" id="IPR050151">
    <property type="entry name" value="Class-I_Pyr_Nuc-Dis_Oxidored"/>
</dbReference>
<evidence type="ECO:0000256" key="10">
    <source>
        <dbReference type="PIRSR" id="PIRSR000350-4"/>
    </source>
</evidence>
<keyword evidence="5 9" id="KW-0520">NAD</keyword>
<dbReference type="PRINTS" id="PR00411">
    <property type="entry name" value="PNDRDTASEI"/>
</dbReference>
<comment type="cofactor">
    <cofactor evidence="9">
        <name>FAD</name>
        <dbReference type="ChEBI" id="CHEBI:57692"/>
    </cofactor>
    <text evidence="9">Binds 1 FAD per subunit.</text>
</comment>
<comment type="caution">
    <text evidence="14">The sequence shown here is derived from an EMBL/GenBank/DDBJ whole genome shotgun (WGS) entry which is preliminary data.</text>
</comment>
<dbReference type="RefSeq" id="WP_142643244.1">
    <property type="nucleotide sequence ID" value="NZ_VDGI01000016.1"/>
</dbReference>
<dbReference type="OrthoDB" id="9800167at2"/>
<evidence type="ECO:0000256" key="8">
    <source>
        <dbReference type="PIRSR" id="PIRSR000350-2"/>
    </source>
</evidence>
<keyword evidence="15" id="KW-1185">Reference proteome</keyword>
<evidence type="ECO:0000259" key="13">
    <source>
        <dbReference type="Pfam" id="PF07992"/>
    </source>
</evidence>
<dbReference type="Pfam" id="PF02852">
    <property type="entry name" value="Pyr_redox_dim"/>
    <property type="match status" value="1"/>
</dbReference>
<dbReference type="InterPro" id="IPR004099">
    <property type="entry name" value="Pyr_nucl-diS_OxRdtase_dimer"/>
</dbReference>
<name>A0A544TNU7_9BACI</name>
<dbReference type="PROSITE" id="PS00076">
    <property type="entry name" value="PYRIDINE_REDOX_1"/>
    <property type="match status" value="1"/>
</dbReference>
<evidence type="ECO:0000313" key="14">
    <source>
        <dbReference type="EMBL" id="TQR19130.1"/>
    </source>
</evidence>
<evidence type="ECO:0000313" key="15">
    <source>
        <dbReference type="Proteomes" id="UP000316626"/>
    </source>
</evidence>
<keyword evidence="6" id="KW-1015">Disulfide bond</keyword>
<dbReference type="InterPro" id="IPR023753">
    <property type="entry name" value="FAD/NAD-binding_dom"/>
</dbReference>
<accession>A0A544TNU7</accession>
<dbReference type="InterPro" id="IPR012999">
    <property type="entry name" value="Pyr_OxRdtase_I_AS"/>
</dbReference>
<dbReference type="GO" id="GO:0050660">
    <property type="term" value="F:flavin adenine dinucleotide binding"/>
    <property type="evidence" value="ECO:0007669"/>
    <property type="project" value="TreeGrafter"/>
</dbReference>
<dbReference type="InterPro" id="IPR036188">
    <property type="entry name" value="FAD/NAD-bd_sf"/>
</dbReference>
<feature type="binding site" evidence="9">
    <location>
        <position position="56"/>
    </location>
    <ligand>
        <name>FAD</name>
        <dbReference type="ChEBI" id="CHEBI:57692"/>
    </ligand>
</feature>
<dbReference type="InterPro" id="IPR001100">
    <property type="entry name" value="Pyr_nuc-diS_OxRdtase"/>
</dbReference>
<protein>
    <submittedName>
        <fullName evidence="14">Dihydrolipoyl dehydrogenase</fullName>
        <ecNumber evidence="14">1.8.1.4</ecNumber>
    </submittedName>
</protein>
<feature type="disulfide bond" description="Redox-active" evidence="10">
    <location>
        <begin position="47"/>
        <end position="52"/>
    </location>
</feature>
<gene>
    <name evidence="14" type="ORF">FG384_14070</name>
</gene>
<evidence type="ECO:0000256" key="4">
    <source>
        <dbReference type="ARBA" id="ARBA00023002"/>
    </source>
</evidence>
<dbReference type="GO" id="GO:0004148">
    <property type="term" value="F:dihydrolipoyl dehydrogenase (NADH) activity"/>
    <property type="evidence" value="ECO:0007669"/>
    <property type="project" value="UniProtKB-EC"/>
</dbReference>
<evidence type="ECO:0000256" key="6">
    <source>
        <dbReference type="ARBA" id="ARBA00023157"/>
    </source>
</evidence>
<dbReference type="InterPro" id="IPR016156">
    <property type="entry name" value="FAD/NAD-linked_Rdtase_dimer_sf"/>
</dbReference>
<dbReference type="GO" id="GO:0006103">
    <property type="term" value="P:2-oxoglutarate metabolic process"/>
    <property type="evidence" value="ECO:0007669"/>
    <property type="project" value="TreeGrafter"/>
</dbReference>
<keyword evidence="7 11" id="KW-0676">Redox-active center</keyword>